<feature type="domain" description="Ice-binding protein C-terminal" evidence="2">
    <location>
        <begin position="84"/>
        <end position="106"/>
    </location>
</feature>
<keyword evidence="1" id="KW-0812">Transmembrane</keyword>
<dbReference type="InterPro" id="IPR013424">
    <property type="entry name" value="Ice-binding_C"/>
</dbReference>
<keyword evidence="1" id="KW-1133">Transmembrane helix</keyword>
<evidence type="ECO:0000313" key="3">
    <source>
        <dbReference type="EMBL" id="NHZ65732.1"/>
    </source>
</evidence>
<sequence length="112" mass="11769">MISIMDRFQETNNSGTCSLRLNSYDSLTTGISAGVSYGVGCHGPNGYNAKECRKSLVDGSQEDGRNMLVGAFEVFSMSAGSAAAVPEPGSLILMSVGMLGLGVIRRKKKKST</sequence>
<gene>
    <name evidence="3" type="ORF">F1735_26105</name>
</gene>
<organism evidence="3 4">
    <name type="scientific">Massilia genomosp. 1</name>
    <dbReference type="NCBI Taxonomy" id="2609280"/>
    <lineage>
        <taxon>Bacteria</taxon>
        <taxon>Pseudomonadati</taxon>
        <taxon>Pseudomonadota</taxon>
        <taxon>Betaproteobacteria</taxon>
        <taxon>Burkholderiales</taxon>
        <taxon>Oxalobacteraceae</taxon>
        <taxon>Telluria group</taxon>
        <taxon>Massilia</taxon>
    </lineage>
</organism>
<proteinExistence type="predicted"/>
<dbReference type="Pfam" id="PF07589">
    <property type="entry name" value="PEP-CTERM"/>
    <property type="match status" value="1"/>
</dbReference>
<accession>A0ABX0MSK8</accession>
<reference evidence="3 4" key="1">
    <citation type="submission" date="2019-10" db="EMBL/GenBank/DDBJ databases">
        <title>Taxonomy of Antarctic Massilia spp.: description of Massilia rubra sp. nov., Massilia aquatica sp. nov., Massilia mucilaginosa sp. nov., Massilia frigida sp. nov. isolated from streams, lakes and regoliths.</title>
        <authorList>
            <person name="Holochova P."/>
            <person name="Sedlacek I."/>
            <person name="Kralova S."/>
            <person name="Maslanova I."/>
            <person name="Busse H.-J."/>
            <person name="Stankova E."/>
            <person name="Vrbovska V."/>
            <person name="Kovarovic V."/>
            <person name="Bartak M."/>
            <person name="Svec P."/>
            <person name="Pantucek R."/>
        </authorList>
    </citation>
    <scope>NUCLEOTIDE SEQUENCE [LARGE SCALE GENOMIC DNA]</scope>
    <source>
        <strain evidence="3 4">CCM 8694</strain>
    </source>
</reference>
<comment type="caution">
    <text evidence="3">The sequence shown here is derived from an EMBL/GenBank/DDBJ whole genome shotgun (WGS) entry which is preliminary data.</text>
</comment>
<dbReference type="Proteomes" id="UP000610594">
    <property type="component" value="Unassembled WGS sequence"/>
</dbReference>
<evidence type="ECO:0000259" key="2">
    <source>
        <dbReference type="Pfam" id="PF07589"/>
    </source>
</evidence>
<feature type="transmembrane region" description="Helical" evidence="1">
    <location>
        <begin position="83"/>
        <end position="104"/>
    </location>
</feature>
<evidence type="ECO:0000256" key="1">
    <source>
        <dbReference type="SAM" id="Phobius"/>
    </source>
</evidence>
<dbReference type="EMBL" id="WHJF01000096">
    <property type="protein sequence ID" value="NHZ65732.1"/>
    <property type="molecule type" value="Genomic_DNA"/>
</dbReference>
<keyword evidence="1" id="KW-0472">Membrane</keyword>
<protein>
    <submittedName>
        <fullName evidence="3">PEP-CTERM sorting domain-containing protein</fullName>
    </submittedName>
</protein>
<keyword evidence="4" id="KW-1185">Reference proteome</keyword>
<dbReference type="NCBIfam" id="TIGR02595">
    <property type="entry name" value="PEP_CTERM"/>
    <property type="match status" value="1"/>
</dbReference>
<name>A0ABX0MSK8_9BURK</name>
<evidence type="ECO:0000313" key="4">
    <source>
        <dbReference type="Proteomes" id="UP000610594"/>
    </source>
</evidence>